<reference evidence="2 3" key="1">
    <citation type="submission" date="2023-09" db="EMBL/GenBank/DDBJ databases">
        <title>Complete-Gapless Cercospora beticola genome.</title>
        <authorList>
            <person name="Wyatt N.A."/>
            <person name="Spanner R.E."/>
            <person name="Bolton M.D."/>
        </authorList>
    </citation>
    <scope>NUCLEOTIDE SEQUENCE [LARGE SCALE GENOMIC DNA]</scope>
    <source>
        <strain evidence="2">Cb09-40</strain>
    </source>
</reference>
<evidence type="ECO:0000256" key="1">
    <source>
        <dbReference type="SAM" id="MobiDB-lite"/>
    </source>
</evidence>
<feature type="compositionally biased region" description="Basic and acidic residues" evidence="1">
    <location>
        <begin position="94"/>
        <end position="114"/>
    </location>
</feature>
<feature type="region of interest" description="Disordered" evidence="1">
    <location>
        <begin position="56"/>
        <end position="114"/>
    </location>
</feature>
<gene>
    <name evidence="2" type="ORF">RHO25_008129</name>
</gene>
<feature type="region of interest" description="Disordered" evidence="1">
    <location>
        <begin position="1"/>
        <end position="30"/>
    </location>
</feature>
<evidence type="ECO:0000313" key="2">
    <source>
        <dbReference type="EMBL" id="WPB03490.1"/>
    </source>
</evidence>
<protein>
    <submittedName>
        <fullName evidence="2">Uncharacterized protein</fullName>
    </submittedName>
</protein>
<dbReference type="EMBL" id="CP134188">
    <property type="protein sequence ID" value="WPB03490.1"/>
    <property type="molecule type" value="Genomic_DNA"/>
</dbReference>
<dbReference type="RefSeq" id="XP_065459104.1">
    <property type="nucleotide sequence ID" value="XM_065603032.1"/>
</dbReference>
<dbReference type="GeneID" id="90644451"/>
<dbReference type="Proteomes" id="UP001302367">
    <property type="component" value="Chromosome 5"/>
</dbReference>
<sequence>MSSHGEAPKHSPAKLPTHGTKRRGENLDQQYVTYVQGESKNIETIQTKMERIREDQALGLHFHHNQAQIQHGGRLQERDGSWGQATMGQQLTESKSENKDKDGDGDSKMGDDTT</sequence>
<name>A0ABZ0NVG4_CERBT</name>
<evidence type="ECO:0000313" key="3">
    <source>
        <dbReference type="Proteomes" id="UP001302367"/>
    </source>
</evidence>
<organism evidence="2 3">
    <name type="scientific">Cercospora beticola</name>
    <name type="common">Sugarbeet leaf spot fungus</name>
    <dbReference type="NCBI Taxonomy" id="122368"/>
    <lineage>
        <taxon>Eukaryota</taxon>
        <taxon>Fungi</taxon>
        <taxon>Dikarya</taxon>
        <taxon>Ascomycota</taxon>
        <taxon>Pezizomycotina</taxon>
        <taxon>Dothideomycetes</taxon>
        <taxon>Dothideomycetidae</taxon>
        <taxon>Mycosphaerellales</taxon>
        <taxon>Mycosphaerellaceae</taxon>
        <taxon>Cercospora</taxon>
    </lineage>
</organism>
<proteinExistence type="predicted"/>
<accession>A0ABZ0NVG4</accession>
<feature type="compositionally biased region" description="Polar residues" evidence="1">
    <location>
        <begin position="83"/>
        <end position="93"/>
    </location>
</feature>
<keyword evidence="3" id="KW-1185">Reference proteome</keyword>